<comment type="catalytic activity">
    <reaction evidence="9">
        <text>D-ribose + ATP = D-ribose 5-phosphate + ADP + H(+)</text>
        <dbReference type="Rhea" id="RHEA:13697"/>
        <dbReference type="ChEBI" id="CHEBI:15378"/>
        <dbReference type="ChEBI" id="CHEBI:30616"/>
        <dbReference type="ChEBI" id="CHEBI:47013"/>
        <dbReference type="ChEBI" id="CHEBI:78346"/>
        <dbReference type="ChEBI" id="CHEBI:456216"/>
        <dbReference type="EC" id="2.7.1.15"/>
    </reaction>
</comment>
<keyword evidence="6 9" id="KW-0460">Magnesium</keyword>
<feature type="binding site" evidence="9">
    <location>
        <position position="243"/>
    </location>
    <ligand>
        <name>K(+)</name>
        <dbReference type="ChEBI" id="CHEBI:29103"/>
    </ligand>
</feature>
<comment type="subcellular location">
    <subcellularLocation>
        <location evidence="9">Cytoplasm</location>
    </subcellularLocation>
</comment>
<dbReference type="GO" id="GO:0046872">
    <property type="term" value="F:metal ion binding"/>
    <property type="evidence" value="ECO:0007669"/>
    <property type="project" value="UniProtKB-KW"/>
</dbReference>
<comment type="subunit">
    <text evidence="9">Homodimer.</text>
</comment>
<keyword evidence="7 9" id="KW-0630">Potassium</keyword>
<feature type="binding site" evidence="9">
    <location>
        <position position="249"/>
    </location>
    <ligand>
        <name>substrate</name>
    </ligand>
</feature>
<dbReference type="OrthoDB" id="9775849at2"/>
<evidence type="ECO:0000256" key="8">
    <source>
        <dbReference type="ARBA" id="ARBA00023277"/>
    </source>
</evidence>
<evidence type="ECO:0000256" key="5">
    <source>
        <dbReference type="ARBA" id="ARBA00022840"/>
    </source>
</evidence>
<dbReference type="GO" id="GO:0004747">
    <property type="term" value="F:ribokinase activity"/>
    <property type="evidence" value="ECO:0007669"/>
    <property type="project" value="UniProtKB-UniRule"/>
</dbReference>
<feature type="binding site" evidence="9">
    <location>
        <position position="245"/>
    </location>
    <ligand>
        <name>K(+)</name>
        <dbReference type="ChEBI" id="CHEBI:29103"/>
    </ligand>
</feature>
<evidence type="ECO:0000256" key="2">
    <source>
        <dbReference type="ARBA" id="ARBA00022723"/>
    </source>
</evidence>
<feature type="binding site" evidence="9">
    <location>
        <begin position="9"/>
        <end position="11"/>
    </location>
    <ligand>
        <name>substrate</name>
    </ligand>
</feature>
<evidence type="ECO:0000256" key="1">
    <source>
        <dbReference type="ARBA" id="ARBA00022679"/>
    </source>
</evidence>
<feature type="binding site" evidence="9">
    <location>
        <position position="137"/>
    </location>
    <ligand>
        <name>substrate</name>
    </ligand>
</feature>
<keyword evidence="2 9" id="KW-0479">Metal-binding</keyword>
<evidence type="ECO:0000259" key="10">
    <source>
        <dbReference type="Pfam" id="PF00294"/>
    </source>
</evidence>
<evidence type="ECO:0000256" key="6">
    <source>
        <dbReference type="ARBA" id="ARBA00022842"/>
    </source>
</evidence>
<dbReference type="Pfam" id="PF00294">
    <property type="entry name" value="PfkB"/>
    <property type="match status" value="1"/>
</dbReference>
<dbReference type="PANTHER" id="PTHR10584">
    <property type="entry name" value="SUGAR KINASE"/>
    <property type="match status" value="1"/>
</dbReference>
<evidence type="ECO:0000256" key="7">
    <source>
        <dbReference type="ARBA" id="ARBA00022958"/>
    </source>
</evidence>
<dbReference type="UniPathway" id="UPA00916">
    <property type="reaction ID" value="UER00889"/>
</dbReference>
<dbReference type="HAMAP" id="MF_01987">
    <property type="entry name" value="Ribokinase"/>
    <property type="match status" value="1"/>
</dbReference>
<feature type="binding site" evidence="9">
    <location>
        <position position="288"/>
    </location>
    <ligand>
        <name>K(+)</name>
        <dbReference type="ChEBI" id="CHEBI:29103"/>
    </ligand>
</feature>
<feature type="binding site" evidence="9">
    <location>
        <position position="282"/>
    </location>
    <ligand>
        <name>K(+)</name>
        <dbReference type="ChEBI" id="CHEBI:29103"/>
    </ligand>
</feature>
<evidence type="ECO:0000256" key="3">
    <source>
        <dbReference type="ARBA" id="ARBA00022741"/>
    </source>
</evidence>
<keyword evidence="1 9" id="KW-0808">Transferase</keyword>
<name>A0A4R3NY64_9HYPH</name>
<dbReference type="InterPro" id="IPR011611">
    <property type="entry name" value="PfkB_dom"/>
</dbReference>
<dbReference type="EC" id="2.7.1.15" evidence="9"/>
<evidence type="ECO:0000256" key="4">
    <source>
        <dbReference type="ARBA" id="ARBA00022777"/>
    </source>
</evidence>
<dbReference type="AlphaFoldDB" id="A0A4R3NY64"/>
<sequence length="303" mass="30959">MITVFGSINMDLIATTERLPKPGETVAGNSFATAPGGKGANQALAAQRAGTAVRMAGAVGNDEFAVPATALMKEAGVDLSALKQTDGPTGTAMILVDGQGENVIVINAAANGEVSEDDARQAVGNMNKGDFLVLQLEIPAPAIKAALVAADEKGVTSVLNTAPLTHEAAELGRMADIVIANETEFERLVGADELGSEGRIAMLKTYHDETGQTVVITLGGEGAVAMHEGTFYRIDSLKIDPVDTVGAGDTFCGYFAAGLDQGLDFEKAAHRAAAAGALACLKAGAQPSIPLSEEVAARLSPEP</sequence>
<keyword evidence="5 9" id="KW-0067">ATP-binding</keyword>
<proteinExistence type="inferred from homology"/>
<dbReference type="InterPro" id="IPR011877">
    <property type="entry name" value="Ribokinase"/>
</dbReference>
<keyword evidence="3 9" id="KW-0547">Nucleotide-binding</keyword>
<dbReference type="GO" id="GO:0005524">
    <property type="term" value="F:ATP binding"/>
    <property type="evidence" value="ECO:0007669"/>
    <property type="project" value="UniProtKB-UniRule"/>
</dbReference>
<reference evidence="11 12" key="1">
    <citation type="submission" date="2019-03" db="EMBL/GenBank/DDBJ databases">
        <title>Freshwater and sediment microbial communities from various areas in North America, analyzing microbe dynamics in response to fracking.</title>
        <authorList>
            <person name="Lamendella R."/>
        </authorList>
    </citation>
    <scope>NUCLEOTIDE SEQUENCE [LARGE SCALE GENOMIC DNA]</scope>
    <source>
        <strain evidence="11 12">175.2</strain>
    </source>
</reference>
<evidence type="ECO:0000256" key="9">
    <source>
        <dbReference type="HAMAP-Rule" id="MF_01987"/>
    </source>
</evidence>
<dbReference type="GO" id="GO:0005829">
    <property type="term" value="C:cytosol"/>
    <property type="evidence" value="ECO:0007669"/>
    <property type="project" value="TreeGrafter"/>
</dbReference>
<dbReference type="SUPFAM" id="SSF53613">
    <property type="entry name" value="Ribokinase-like"/>
    <property type="match status" value="1"/>
</dbReference>
<comment type="caution">
    <text evidence="11">The sequence shown here is derived from an EMBL/GenBank/DDBJ whole genome shotgun (WGS) entry which is preliminary data.</text>
</comment>
<feature type="binding site" evidence="9">
    <location>
        <begin position="37"/>
        <end position="41"/>
    </location>
    <ligand>
        <name>substrate</name>
    </ligand>
</feature>
<comment type="cofactor">
    <cofactor evidence="9">
        <name>Mg(2+)</name>
        <dbReference type="ChEBI" id="CHEBI:18420"/>
    </cofactor>
    <text evidence="9">Requires a divalent cation, most likely magnesium in vivo, as an electrophilic catalyst to aid phosphoryl group transfer. It is the chelate of the metal and the nucleotide that is the actual substrate.</text>
</comment>
<keyword evidence="4 9" id="KW-0418">Kinase</keyword>
<keyword evidence="8 9" id="KW-0119">Carbohydrate metabolism</keyword>
<protein>
    <recommendedName>
        <fullName evidence="9">Ribokinase</fullName>
        <shortName evidence="9">RK</shortName>
        <ecNumber evidence="9">2.7.1.15</ecNumber>
    </recommendedName>
</protein>
<dbReference type="Gene3D" id="3.40.1190.20">
    <property type="match status" value="1"/>
</dbReference>
<dbReference type="InterPro" id="IPR002139">
    <property type="entry name" value="Ribo/fructo_kinase"/>
</dbReference>
<feature type="active site" description="Proton acceptor" evidence="9">
    <location>
        <position position="249"/>
    </location>
</feature>
<dbReference type="GO" id="GO:0019303">
    <property type="term" value="P:D-ribose catabolic process"/>
    <property type="evidence" value="ECO:0007669"/>
    <property type="project" value="UniProtKB-UniRule"/>
</dbReference>
<comment type="pathway">
    <text evidence="9">Carbohydrate metabolism; D-ribose degradation; D-ribose 5-phosphate from beta-D-ribopyranose: step 2/2.</text>
</comment>
<accession>A0A4R3NY64</accession>
<dbReference type="EMBL" id="SMAR01000003">
    <property type="protein sequence ID" value="TCT43054.1"/>
    <property type="molecule type" value="Genomic_DNA"/>
</dbReference>
<feature type="binding site" evidence="9">
    <location>
        <position position="279"/>
    </location>
    <ligand>
        <name>K(+)</name>
        <dbReference type="ChEBI" id="CHEBI:29103"/>
    </ligand>
</feature>
<feature type="binding site" evidence="9">
    <location>
        <position position="181"/>
    </location>
    <ligand>
        <name>ATP</name>
        <dbReference type="ChEBI" id="CHEBI:30616"/>
    </ligand>
</feature>
<evidence type="ECO:0000313" key="12">
    <source>
        <dbReference type="Proteomes" id="UP000295097"/>
    </source>
</evidence>
<organism evidence="11 12">
    <name type="scientific">Martelella mediterranea</name>
    <dbReference type="NCBI Taxonomy" id="293089"/>
    <lineage>
        <taxon>Bacteria</taxon>
        <taxon>Pseudomonadati</taxon>
        <taxon>Pseudomonadota</taxon>
        <taxon>Alphaproteobacteria</taxon>
        <taxon>Hyphomicrobiales</taxon>
        <taxon>Aurantimonadaceae</taxon>
        <taxon>Martelella</taxon>
    </lineage>
</organism>
<keyword evidence="12" id="KW-1185">Reference proteome</keyword>
<gene>
    <name evidence="9" type="primary">rbsK</name>
    <name evidence="11" type="ORF">EDC90_100361</name>
</gene>
<feature type="binding site" evidence="9">
    <location>
        <begin position="248"/>
        <end position="249"/>
    </location>
    <ligand>
        <name>ATP</name>
        <dbReference type="ChEBI" id="CHEBI:30616"/>
    </ligand>
</feature>
<dbReference type="CDD" id="cd01174">
    <property type="entry name" value="ribokinase"/>
    <property type="match status" value="1"/>
</dbReference>
<dbReference type="InterPro" id="IPR029056">
    <property type="entry name" value="Ribokinase-like"/>
</dbReference>
<dbReference type="Proteomes" id="UP000295097">
    <property type="component" value="Unassembled WGS sequence"/>
</dbReference>
<feature type="binding site" evidence="9">
    <location>
        <position position="284"/>
    </location>
    <ligand>
        <name>K(+)</name>
        <dbReference type="ChEBI" id="CHEBI:29103"/>
    </ligand>
</feature>
<comment type="similarity">
    <text evidence="9">Belongs to the carbohydrate kinase PfkB family. Ribokinase subfamily.</text>
</comment>
<dbReference type="PRINTS" id="PR00990">
    <property type="entry name" value="RIBOKINASE"/>
</dbReference>
<evidence type="ECO:0000313" key="11">
    <source>
        <dbReference type="EMBL" id="TCT43054.1"/>
    </source>
</evidence>
<feature type="binding site" evidence="9">
    <location>
        <begin position="217"/>
        <end position="222"/>
    </location>
    <ligand>
        <name>ATP</name>
        <dbReference type="ChEBI" id="CHEBI:30616"/>
    </ligand>
</feature>
<comment type="function">
    <text evidence="9">Catalyzes the phosphorylation of ribose at O-5 in a reaction requiring ATP and magnesium. The resulting D-ribose-5-phosphate can then be used either for sythesis of nucleotides, histidine, and tryptophan, or as a component of the pentose phosphate pathway.</text>
</comment>
<dbReference type="PANTHER" id="PTHR10584:SF166">
    <property type="entry name" value="RIBOKINASE"/>
    <property type="match status" value="1"/>
</dbReference>
<dbReference type="RefSeq" id="WP_132308450.1">
    <property type="nucleotide sequence ID" value="NZ_SMAR01000003.1"/>
</dbReference>
<keyword evidence="9" id="KW-0963">Cytoplasm</keyword>
<feature type="domain" description="Carbohydrate kinase PfkB" evidence="10">
    <location>
        <begin position="2"/>
        <end position="290"/>
    </location>
</feature>
<comment type="caution">
    <text evidence="9">Lacks conserved residue(s) required for the propagation of feature annotation.</text>
</comment>
<comment type="activity regulation">
    <text evidence="9">Activated by a monovalent cation that binds near, but not in, the active site. The most likely occupant of the site in vivo is potassium. Ion binding induces a conformational change that may alter substrate affinity.</text>
</comment>